<evidence type="ECO:0000313" key="3">
    <source>
        <dbReference type="EMBL" id="CAF29912.1"/>
    </source>
</evidence>
<keyword evidence="4" id="KW-1185">Reference proteome</keyword>
<dbReference type="AlphaFoldDB" id="Q6M0B5"/>
<accession>Q6M0B5</accession>
<evidence type="ECO:0000259" key="2">
    <source>
        <dbReference type="Pfam" id="PF13439"/>
    </source>
</evidence>
<dbReference type="PANTHER" id="PTHR45947">
    <property type="entry name" value="SULFOQUINOVOSYL TRANSFERASE SQD2"/>
    <property type="match status" value="1"/>
</dbReference>
<dbReference type="STRING" id="267377.MMP0356"/>
<dbReference type="PATRIC" id="fig|267377.15.peg.359"/>
<dbReference type="SUPFAM" id="SSF53756">
    <property type="entry name" value="UDP-Glycosyltransferase/glycogen phosphorylase"/>
    <property type="match status" value="1"/>
</dbReference>
<reference evidence="3 4" key="1">
    <citation type="journal article" date="2004" name="J. Bacteriol.">
        <title>Complete genome sequence of the genetically tractable hydrogenotrophic methanogen Methanococcus maripaludis.</title>
        <authorList>
            <person name="Hendrickson E.L."/>
            <person name="Kaul R."/>
            <person name="Zhou Y."/>
            <person name="Bovee D."/>
            <person name="Chapman P."/>
            <person name="Chung J."/>
            <person name="Conway de Macario E."/>
            <person name="Dodsworth J.A."/>
            <person name="Gillett W."/>
            <person name="Graham D.E."/>
            <person name="Hackett M."/>
            <person name="Haydock A.K."/>
            <person name="Kang A."/>
            <person name="Land M.L."/>
            <person name="Levy R."/>
            <person name="Lie T.J."/>
            <person name="Major T.A."/>
            <person name="Moore B.C."/>
            <person name="Porat I."/>
            <person name="Palmeiri A."/>
            <person name="Rouse G."/>
            <person name="Saenphimmachak C."/>
            <person name="Soll D."/>
            <person name="Van Dien S."/>
            <person name="Wang T."/>
            <person name="Whitman W.B."/>
            <person name="Xia Q."/>
            <person name="Zhang Y."/>
            <person name="Larimer F.W."/>
            <person name="Olson M.V."/>
            <person name="Leigh J.A."/>
        </authorList>
    </citation>
    <scope>NUCLEOTIDE SEQUENCE [LARGE SCALE GENOMIC DNA]</scope>
    <source>
        <strain evidence="4">S2 / LL</strain>
    </source>
</reference>
<dbReference type="InterPro" id="IPR028098">
    <property type="entry name" value="Glyco_trans_4-like_N"/>
</dbReference>
<dbReference type="RefSeq" id="WP_011170300.1">
    <property type="nucleotide sequence ID" value="NC_005791.1"/>
</dbReference>
<dbReference type="GeneID" id="2762353"/>
<dbReference type="InterPro" id="IPR001296">
    <property type="entry name" value="Glyco_trans_1"/>
</dbReference>
<dbReference type="HOGENOM" id="CLU_009583_2_4_2"/>
<dbReference type="Pfam" id="PF00534">
    <property type="entry name" value="Glycos_transf_1"/>
    <property type="match status" value="1"/>
</dbReference>
<dbReference type="OrthoDB" id="61793at2157"/>
<dbReference type="EnsemblBacteria" id="CAF29912">
    <property type="protein sequence ID" value="CAF29912"/>
    <property type="gene ID" value="MMP0356"/>
</dbReference>
<organism evidence="4">
    <name type="scientific">Methanococcus maripaludis (strain DSM 14266 / JCM 13030 / NBRC 101832 / S2 / LL)</name>
    <dbReference type="NCBI Taxonomy" id="267377"/>
    <lineage>
        <taxon>Archaea</taxon>
        <taxon>Methanobacteriati</taxon>
        <taxon>Methanobacteriota</taxon>
        <taxon>Methanomada group</taxon>
        <taxon>Methanococci</taxon>
        <taxon>Methanococcales</taxon>
        <taxon>Methanococcaceae</taxon>
        <taxon>Methanococcus</taxon>
    </lineage>
</organism>
<sequence length="394" mass="46137">MLKKRILVIAPHYNSFVKGQVDEISKSVEHIDLLIKYNPLTEISNYIPHKNSKHFQNFRKKNLATFKDKPSNVSVHLIPTVYFKPDGKNKKLGDMLFKKFDKYIQKNNLNFDLIHAHFTWPYGYVAMKLKEKYNKKVILTVHENRNWLIKEYESKNKKFITTWKNSDVIIRVNKKDIPLLKRYNENTVNIPNGYDEIIFKKIENIDKIKEDLNIPKNKKIILNVANYVIPHKNQLNLVKAVYELQKKRKDFILYLIGNYTGDEKKIINLIDELNLKDVVKVLGPKPHDEIPLWMNVADLFVFPSYSESFGVVNIEALACATPVISTINGGSEEIITSEEYGFIYTNPEDYEKLAELIDKGLNKKWDSAKILEYSKEFTWENISEEILNLYSTDI</sequence>
<gene>
    <name evidence="3" type="ordered locus">MMP0356</name>
</gene>
<dbReference type="eggNOG" id="arCOG01403">
    <property type="taxonomic scope" value="Archaea"/>
</dbReference>
<dbReference type="KEGG" id="mmp:MMP0356"/>
<evidence type="ECO:0000313" key="4">
    <source>
        <dbReference type="Proteomes" id="UP000000590"/>
    </source>
</evidence>
<dbReference type="InterPro" id="IPR050194">
    <property type="entry name" value="Glycosyltransferase_grp1"/>
</dbReference>
<dbReference type="Pfam" id="PF13439">
    <property type="entry name" value="Glyco_transf_4"/>
    <property type="match status" value="1"/>
</dbReference>
<feature type="domain" description="Glycosyl transferase family 1" evidence="1">
    <location>
        <begin position="205"/>
        <end position="375"/>
    </location>
</feature>
<protein>
    <submittedName>
        <fullName evidence="3">Glycosyl transferase, group 1</fullName>
    </submittedName>
</protein>
<name>Q6M0B5_METMP</name>
<dbReference type="PANTHER" id="PTHR45947:SF3">
    <property type="entry name" value="SULFOQUINOVOSYL TRANSFERASE SQD2"/>
    <property type="match status" value="1"/>
</dbReference>
<dbReference type="Proteomes" id="UP000000590">
    <property type="component" value="Chromosome"/>
</dbReference>
<dbReference type="EMBL" id="BX950229">
    <property type="protein sequence ID" value="CAF29912.1"/>
    <property type="molecule type" value="Genomic_DNA"/>
</dbReference>
<keyword evidence="3" id="KW-0808">Transferase</keyword>
<dbReference type="Gene3D" id="3.40.50.2000">
    <property type="entry name" value="Glycogen Phosphorylase B"/>
    <property type="match status" value="2"/>
</dbReference>
<proteinExistence type="predicted"/>
<dbReference type="GO" id="GO:0016757">
    <property type="term" value="F:glycosyltransferase activity"/>
    <property type="evidence" value="ECO:0007669"/>
    <property type="project" value="InterPro"/>
</dbReference>
<evidence type="ECO:0000259" key="1">
    <source>
        <dbReference type="Pfam" id="PF00534"/>
    </source>
</evidence>
<dbReference type="CAZy" id="GT4">
    <property type="family name" value="Glycosyltransferase Family 4"/>
</dbReference>
<feature type="domain" description="Glycosyltransferase subfamily 4-like N-terminal" evidence="2">
    <location>
        <begin position="79"/>
        <end position="195"/>
    </location>
</feature>